<dbReference type="Pfam" id="PF04316">
    <property type="entry name" value="FlgM"/>
    <property type="match status" value="1"/>
</dbReference>
<evidence type="ECO:0000256" key="4">
    <source>
        <dbReference type="ARBA" id="ARBA00022795"/>
    </source>
</evidence>
<keyword evidence="6" id="KW-0804">Transcription</keyword>
<dbReference type="RefSeq" id="WP_142933382.1">
    <property type="nucleotide sequence ID" value="NZ_ML660169.1"/>
</dbReference>
<dbReference type="InterPro" id="IPR007412">
    <property type="entry name" value="FlgM"/>
</dbReference>
<keyword evidence="11" id="KW-0282">Flagellum</keyword>
<keyword evidence="12" id="KW-1185">Reference proteome</keyword>
<feature type="region of interest" description="Disordered" evidence="9">
    <location>
        <begin position="1"/>
        <end position="45"/>
    </location>
</feature>
<evidence type="ECO:0000256" key="7">
    <source>
        <dbReference type="ARBA" id="ARBA00024739"/>
    </source>
</evidence>
<comment type="caution">
    <text evidence="11">The sequence shown here is derived from an EMBL/GenBank/DDBJ whole genome shotgun (WGS) entry which is preliminary data.</text>
</comment>
<evidence type="ECO:0000313" key="12">
    <source>
        <dbReference type="Proteomes" id="UP000315439"/>
    </source>
</evidence>
<keyword evidence="11" id="KW-0969">Cilium</keyword>
<name>A0A545U5Y3_9GAMM</name>
<dbReference type="NCBIfam" id="TIGR03824">
    <property type="entry name" value="FlgM_jcvi"/>
    <property type="match status" value="1"/>
</dbReference>
<evidence type="ECO:0000256" key="8">
    <source>
        <dbReference type="ARBA" id="ARBA00030117"/>
    </source>
</evidence>
<dbReference type="InterPro" id="IPR031316">
    <property type="entry name" value="FlgM_C"/>
</dbReference>
<sequence>MVMDIRSLVPGHTKANLGKTDKSRKKGSSNESSSNAVEADDSVSLTGQASQINSLIQQMKAAPVLDPDRVSPVKEKLDNNKYEIEYEQVANKMLDFEADYYRH</sequence>
<dbReference type="AlphaFoldDB" id="A0A545U5Y3"/>
<evidence type="ECO:0000256" key="1">
    <source>
        <dbReference type="ARBA" id="ARBA00005322"/>
    </source>
</evidence>
<keyword evidence="11" id="KW-0966">Cell projection</keyword>
<keyword evidence="5" id="KW-0805">Transcription regulation</keyword>
<gene>
    <name evidence="11" type="primary">flgM</name>
    <name evidence="11" type="ORF">FLL46_20985</name>
</gene>
<evidence type="ECO:0000256" key="9">
    <source>
        <dbReference type="SAM" id="MobiDB-lite"/>
    </source>
</evidence>
<evidence type="ECO:0000256" key="5">
    <source>
        <dbReference type="ARBA" id="ARBA00023015"/>
    </source>
</evidence>
<accession>A0A545U5Y3</accession>
<evidence type="ECO:0000256" key="6">
    <source>
        <dbReference type="ARBA" id="ARBA00023163"/>
    </source>
</evidence>
<dbReference type="EMBL" id="VIKS01000013">
    <property type="protein sequence ID" value="TQV84877.1"/>
    <property type="molecule type" value="Genomic_DNA"/>
</dbReference>
<dbReference type="SUPFAM" id="SSF101498">
    <property type="entry name" value="Anti-sigma factor FlgM"/>
    <property type="match status" value="1"/>
</dbReference>
<evidence type="ECO:0000259" key="10">
    <source>
        <dbReference type="Pfam" id="PF04316"/>
    </source>
</evidence>
<evidence type="ECO:0000256" key="3">
    <source>
        <dbReference type="ARBA" id="ARBA00022491"/>
    </source>
</evidence>
<keyword evidence="4" id="KW-1005">Bacterial flagellum biogenesis</keyword>
<proteinExistence type="inferred from homology"/>
<dbReference type="InterPro" id="IPR035890">
    <property type="entry name" value="Anti-sigma-28_factor_FlgM_sf"/>
</dbReference>
<protein>
    <recommendedName>
        <fullName evidence="2">Negative regulator of flagellin synthesis</fullName>
    </recommendedName>
    <alternativeName>
        <fullName evidence="8">Anti-sigma-28 factor</fullName>
    </alternativeName>
</protein>
<reference evidence="11 12" key="1">
    <citation type="submission" date="2019-07" db="EMBL/GenBank/DDBJ databases">
        <title>Draft genome for Aliikangiella sp. M105.</title>
        <authorList>
            <person name="Wang G."/>
        </authorList>
    </citation>
    <scope>NUCLEOTIDE SEQUENCE [LARGE SCALE GENOMIC DNA]</scope>
    <source>
        <strain evidence="11 12">M105</strain>
    </source>
</reference>
<organism evidence="11 12">
    <name type="scientific">Aliikangiella coralliicola</name>
    <dbReference type="NCBI Taxonomy" id="2592383"/>
    <lineage>
        <taxon>Bacteria</taxon>
        <taxon>Pseudomonadati</taxon>
        <taxon>Pseudomonadota</taxon>
        <taxon>Gammaproteobacteria</taxon>
        <taxon>Oceanospirillales</taxon>
        <taxon>Pleioneaceae</taxon>
        <taxon>Aliikangiella</taxon>
    </lineage>
</organism>
<feature type="domain" description="Anti-sigma-28 factor FlgM C-terminal" evidence="10">
    <location>
        <begin position="41"/>
        <end position="95"/>
    </location>
</feature>
<dbReference type="GO" id="GO:0044781">
    <property type="term" value="P:bacterial-type flagellum organization"/>
    <property type="evidence" value="ECO:0007669"/>
    <property type="project" value="UniProtKB-KW"/>
</dbReference>
<dbReference type="Proteomes" id="UP000315439">
    <property type="component" value="Unassembled WGS sequence"/>
</dbReference>
<comment type="similarity">
    <text evidence="1">Belongs to the FlgM family.</text>
</comment>
<comment type="function">
    <text evidence="7">Responsible for the coupling of flagellin expression to flagellar assembly by preventing expression of the flagellin genes when a component of the middle class of proteins is defective. It negatively regulates flagellar genes by inhibiting the activity of FliA by directly binding to FliA.</text>
</comment>
<evidence type="ECO:0000313" key="11">
    <source>
        <dbReference type="EMBL" id="TQV84877.1"/>
    </source>
</evidence>
<dbReference type="OrthoDB" id="6120348at2"/>
<keyword evidence="3" id="KW-0678">Repressor</keyword>
<evidence type="ECO:0000256" key="2">
    <source>
        <dbReference type="ARBA" id="ARBA00017823"/>
    </source>
</evidence>
<dbReference type="GO" id="GO:0045892">
    <property type="term" value="P:negative regulation of DNA-templated transcription"/>
    <property type="evidence" value="ECO:0007669"/>
    <property type="project" value="InterPro"/>
</dbReference>